<keyword evidence="4" id="KW-0862">Zinc</keyword>
<dbReference type="Bgee" id="ENSLACG00000010744">
    <property type="expression patterns" value="Expressed in muscle tissue and 6 other cell types or tissues"/>
</dbReference>
<proteinExistence type="predicted"/>
<feature type="domain" description="C2H2-type" evidence="7">
    <location>
        <begin position="361"/>
        <end position="388"/>
    </location>
</feature>
<accession>H3ARD7</accession>
<evidence type="ECO:0000256" key="2">
    <source>
        <dbReference type="ARBA" id="ARBA00022737"/>
    </source>
</evidence>
<dbReference type="PANTHER" id="PTHR24379:SF127">
    <property type="entry name" value="BLOODY FINGERS-RELATED"/>
    <property type="match status" value="1"/>
</dbReference>
<feature type="domain" description="C2H2-type" evidence="7">
    <location>
        <begin position="389"/>
        <end position="415"/>
    </location>
</feature>
<keyword evidence="3 5" id="KW-0863">Zinc-finger</keyword>
<feature type="domain" description="C2H2-type" evidence="7">
    <location>
        <begin position="206"/>
        <end position="228"/>
    </location>
</feature>
<dbReference type="GO" id="GO:0000977">
    <property type="term" value="F:RNA polymerase II transcription regulatory region sequence-specific DNA binding"/>
    <property type="evidence" value="ECO:0007669"/>
    <property type="project" value="TreeGrafter"/>
</dbReference>
<sequence length="655" mass="75022">KTKSSRAMADTDEVQSIYVQHQYMCSECQELFNSLEEAVIHQQSHTPSEQCVTEFLDPTDNSEELQVVNIEENHYQCLECNQLLTTSDELLHHQELHMRASSQAVEVQVADPNLVTASETQYQCLDCKALFNTPDEWLVHRQTHLNRETQTILFHSPPGQNVFGLPYIIVEESVNQDLAVHREHSYDKKAERAASEVRYAVQVQTYECSECSQVYLTPHDYLRHRKTHFIGTEAKSEERPVVTKPAEKPAKTSPPAASNSQVPYVAVNDHNYDFHNSQLPSVSEAARLGAKEKPKKKLKGFKCQKCKCSECNKSFPSSADLDLHLQSHEQRDYKCPTCSKVFRKALSLEEHMRIHNSVVLYLCIDCGLGFSTEEILTAHRKTHTANPLHRCECGKTFANMTTFLYHRRSHVKSEENTEKKEEGNVKIEATGVVSPESMPATSPEEAPDPIEQEVEDSMEIVTVQPSGSVGEEDKLVFPCDVCEKVFANYRLMVRHRRLVHVLEPQHKCQDCGHMFKCKSHMKQHITQSSTLRQHLRVHSQEFPYECQDCGMRFIRSLNLLLHRYLHTGEYPHKCQDCGKSFLRKRLLEVHQLSHSGQEPLSCEECGTAFPHISKLKEHKCSFGTDHKFECKTCGKKMVSKEKLDLHELVHMGQKP</sequence>
<evidence type="ECO:0000259" key="7">
    <source>
        <dbReference type="PROSITE" id="PS50157"/>
    </source>
</evidence>
<reference evidence="9" key="1">
    <citation type="submission" date="2011-08" db="EMBL/GenBank/DDBJ databases">
        <title>The draft genome of Latimeria chalumnae.</title>
        <authorList>
            <person name="Di Palma F."/>
            <person name="Alfoldi J."/>
            <person name="Johnson J."/>
            <person name="Berlin A."/>
            <person name="Gnerre S."/>
            <person name="Jaffe D."/>
            <person name="MacCallum I."/>
            <person name="Young S."/>
            <person name="Walker B.J."/>
            <person name="Lander E."/>
            <person name="Lindblad-Toh K."/>
        </authorList>
    </citation>
    <scope>NUCLEOTIDE SEQUENCE [LARGE SCALE GENOMIC DNA]</scope>
    <source>
        <strain evidence="9">Wild caught</strain>
    </source>
</reference>
<evidence type="ECO:0000256" key="6">
    <source>
        <dbReference type="SAM" id="MobiDB-lite"/>
    </source>
</evidence>
<evidence type="ECO:0000256" key="3">
    <source>
        <dbReference type="ARBA" id="ARBA00022771"/>
    </source>
</evidence>
<dbReference type="FunFam" id="3.30.160.60:FF:000100">
    <property type="entry name" value="Zinc finger 45-like"/>
    <property type="match status" value="1"/>
</dbReference>
<dbReference type="OMA" id="KTHIASW"/>
<dbReference type="GeneTree" id="ENSGT00940000161799"/>
<dbReference type="HOGENOM" id="CLU_002678_24_3_1"/>
<dbReference type="eggNOG" id="KOG1721">
    <property type="taxonomic scope" value="Eukaryota"/>
</dbReference>
<dbReference type="InParanoid" id="H3ARD7"/>
<feature type="domain" description="C2H2-type" evidence="7">
    <location>
        <begin position="600"/>
        <end position="631"/>
    </location>
</feature>
<name>H3ARD7_LATCH</name>
<evidence type="ECO:0000256" key="4">
    <source>
        <dbReference type="ARBA" id="ARBA00022833"/>
    </source>
</evidence>
<dbReference type="InterPro" id="IPR013087">
    <property type="entry name" value="Znf_C2H2_type"/>
</dbReference>
<dbReference type="Proteomes" id="UP000008672">
    <property type="component" value="Unassembled WGS sequence"/>
</dbReference>
<evidence type="ECO:0000313" key="9">
    <source>
        <dbReference type="Proteomes" id="UP000008672"/>
    </source>
</evidence>
<feature type="domain" description="C2H2-type" evidence="7">
    <location>
        <begin position="333"/>
        <end position="355"/>
    </location>
</feature>
<dbReference type="SUPFAM" id="SSF57667">
    <property type="entry name" value="beta-beta-alpha zinc fingers"/>
    <property type="match status" value="9"/>
</dbReference>
<dbReference type="Pfam" id="PF00096">
    <property type="entry name" value="zf-C2H2"/>
    <property type="match status" value="4"/>
</dbReference>
<dbReference type="GO" id="GO:0008270">
    <property type="term" value="F:zinc ion binding"/>
    <property type="evidence" value="ECO:0007669"/>
    <property type="project" value="UniProtKB-KW"/>
</dbReference>
<dbReference type="FunFam" id="3.30.160.60:FF:002343">
    <property type="entry name" value="Zinc finger protein 33A"/>
    <property type="match status" value="1"/>
</dbReference>
<dbReference type="PROSITE" id="PS00028">
    <property type="entry name" value="ZINC_FINGER_C2H2_1"/>
    <property type="match status" value="11"/>
</dbReference>
<dbReference type="FunCoup" id="H3ARD7">
    <property type="interactions" value="1352"/>
</dbReference>
<evidence type="ECO:0000256" key="5">
    <source>
        <dbReference type="PROSITE-ProRule" id="PRU00042"/>
    </source>
</evidence>
<dbReference type="GO" id="GO:0000981">
    <property type="term" value="F:DNA-binding transcription factor activity, RNA polymerase II-specific"/>
    <property type="evidence" value="ECO:0007669"/>
    <property type="project" value="TreeGrafter"/>
</dbReference>
<reference evidence="8" key="3">
    <citation type="submission" date="2025-09" db="UniProtKB">
        <authorList>
            <consortium name="Ensembl"/>
        </authorList>
    </citation>
    <scope>IDENTIFICATION</scope>
</reference>
<dbReference type="Gene3D" id="3.30.160.60">
    <property type="entry name" value="Classic Zinc Finger"/>
    <property type="match status" value="8"/>
</dbReference>
<feature type="compositionally biased region" description="Basic and acidic residues" evidence="6">
    <location>
        <begin position="234"/>
        <end position="250"/>
    </location>
</feature>
<evidence type="ECO:0000313" key="8">
    <source>
        <dbReference type="Ensembl" id="ENSLACP00000012208.1"/>
    </source>
</evidence>
<feature type="domain" description="C2H2-type" evidence="7">
    <location>
        <begin position="75"/>
        <end position="102"/>
    </location>
</feature>
<dbReference type="PANTHER" id="PTHR24379">
    <property type="entry name" value="KRAB AND ZINC FINGER DOMAIN-CONTAINING"/>
    <property type="match status" value="1"/>
</dbReference>
<dbReference type="AlphaFoldDB" id="H3ARD7"/>
<dbReference type="Ensembl" id="ENSLACT00000012300.1">
    <property type="protein sequence ID" value="ENSLACP00000012208.1"/>
    <property type="gene ID" value="ENSLACG00000010744.1"/>
</dbReference>
<protein>
    <submittedName>
        <fullName evidence="8">Zinc finger protein 574</fullName>
    </submittedName>
</protein>
<dbReference type="PROSITE" id="PS50157">
    <property type="entry name" value="ZINC_FINGER_C2H2_2"/>
    <property type="match status" value="14"/>
</dbReference>
<feature type="domain" description="C2H2-type" evidence="7">
    <location>
        <begin position="628"/>
        <end position="655"/>
    </location>
</feature>
<keyword evidence="9" id="KW-1185">Reference proteome</keyword>
<reference evidence="8" key="2">
    <citation type="submission" date="2025-08" db="UniProtKB">
        <authorList>
            <consortium name="Ensembl"/>
        </authorList>
    </citation>
    <scope>IDENTIFICATION</scope>
</reference>
<keyword evidence="2" id="KW-0677">Repeat</keyword>
<dbReference type="EMBL" id="AFYH01089328">
    <property type="status" value="NOT_ANNOTATED_CDS"/>
    <property type="molecule type" value="Genomic_DNA"/>
</dbReference>
<gene>
    <name evidence="8" type="primary">LOC102350890</name>
</gene>
<feature type="domain" description="C2H2-type" evidence="7">
    <location>
        <begin position="477"/>
        <end position="505"/>
    </location>
</feature>
<dbReference type="Pfam" id="PF13912">
    <property type="entry name" value="zf-C2H2_6"/>
    <property type="match status" value="1"/>
</dbReference>
<dbReference type="SMART" id="SM00355">
    <property type="entry name" value="ZnF_C2H2"/>
    <property type="match status" value="14"/>
</dbReference>
<dbReference type="GO" id="GO:0005634">
    <property type="term" value="C:nucleus"/>
    <property type="evidence" value="ECO:0007669"/>
    <property type="project" value="TreeGrafter"/>
</dbReference>
<organism evidence="8 9">
    <name type="scientific">Latimeria chalumnae</name>
    <name type="common">Coelacanth</name>
    <dbReference type="NCBI Taxonomy" id="7897"/>
    <lineage>
        <taxon>Eukaryota</taxon>
        <taxon>Metazoa</taxon>
        <taxon>Chordata</taxon>
        <taxon>Craniata</taxon>
        <taxon>Vertebrata</taxon>
        <taxon>Euteleostomi</taxon>
        <taxon>Coelacanthiformes</taxon>
        <taxon>Coelacanthidae</taxon>
        <taxon>Latimeria</taxon>
    </lineage>
</organism>
<feature type="domain" description="C2H2-type" evidence="7">
    <location>
        <begin position="122"/>
        <end position="149"/>
    </location>
</feature>
<feature type="domain" description="C2H2-type" evidence="7">
    <location>
        <begin position="506"/>
        <end position="543"/>
    </location>
</feature>
<evidence type="ECO:0000256" key="1">
    <source>
        <dbReference type="ARBA" id="ARBA00022723"/>
    </source>
</evidence>
<feature type="domain" description="C2H2-type" evidence="7">
    <location>
        <begin position="306"/>
        <end position="333"/>
    </location>
</feature>
<feature type="region of interest" description="Disordered" evidence="6">
    <location>
        <begin position="234"/>
        <end position="261"/>
    </location>
</feature>
<keyword evidence="1" id="KW-0479">Metal-binding</keyword>
<feature type="domain" description="C2H2-type" evidence="7">
    <location>
        <begin position="572"/>
        <end position="599"/>
    </location>
</feature>
<feature type="domain" description="C2H2-type" evidence="7">
    <location>
        <begin position="23"/>
        <end position="50"/>
    </location>
</feature>
<feature type="domain" description="C2H2-type" evidence="7">
    <location>
        <begin position="544"/>
        <end position="571"/>
    </location>
</feature>
<dbReference type="InterPro" id="IPR036236">
    <property type="entry name" value="Znf_C2H2_sf"/>
</dbReference>